<feature type="domain" description="Beta-lactamase class A catalytic" evidence="2">
    <location>
        <begin position="55"/>
        <end position="194"/>
    </location>
</feature>
<dbReference type="PANTHER" id="PTHR35333">
    <property type="entry name" value="BETA-LACTAMASE"/>
    <property type="match status" value="1"/>
</dbReference>
<sequence>MGRRPGVRVSIAARDVGTGRTVYAGGALYVSASVVKLEILAALLLQRPAPEARERELAAAMVERSDNEAAGALWRSIGGSAGLDAASRRFGLTRTVGGDGGWWGLTRTTAADQLALLRGVYGDAPSPLTPAARAYVQERMARVVGTQRWGVSAAGESTAGLKNGWMPRAATGLWVVHSAGRVTARGRPYLLAVLSDGHPGRDEGIAAVERAARAAVSALRARSRSGGREAGSGGREAAGISP</sequence>
<organism evidence="3 4">
    <name type="scientific">Streptomyces boncukensis</name>
    <dbReference type="NCBI Taxonomy" id="2711219"/>
    <lineage>
        <taxon>Bacteria</taxon>
        <taxon>Bacillati</taxon>
        <taxon>Actinomycetota</taxon>
        <taxon>Actinomycetes</taxon>
        <taxon>Kitasatosporales</taxon>
        <taxon>Streptomycetaceae</taxon>
        <taxon>Streptomyces</taxon>
    </lineage>
</organism>
<comment type="caution">
    <text evidence="3">The sequence shown here is derived from an EMBL/GenBank/DDBJ whole genome shotgun (WGS) entry which is preliminary data.</text>
</comment>
<accession>A0A6G4X0Y9</accession>
<keyword evidence="3" id="KW-0378">Hydrolase</keyword>
<dbReference type="Pfam" id="PF13354">
    <property type="entry name" value="Beta-lactamase2"/>
    <property type="match status" value="1"/>
</dbReference>
<dbReference type="EMBL" id="JAAKZZ010000186">
    <property type="protein sequence ID" value="NGO70331.1"/>
    <property type="molecule type" value="Genomic_DNA"/>
</dbReference>
<name>A0A6G4X0Y9_9ACTN</name>
<dbReference type="GO" id="GO:0046677">
    <property type="term" value="P:response to antibiotic"/>
    <property type="evidence" value="ECO:0007669"/>
    <property type="project" value="InterPro"/>
</dbReference>
<feature type="region of interest" description="Disordered" evidence="1">
    <location>
        <begin position="220"/>
        <end position="242"/>
    </location>
</feature>
<dbReference type="InterPro" id="IPR012338">
    <property type="entry name" value="Beta-lactam/transpept-like"/>
</dbReference>
<evidence type="ECO:0000256" key="1">
    <source>
        <dbReference type="SAM" id="MobiDB-lite"/>
    </source>
</evidence>
<reference evidence="3 4" key="1">
    <citation type="submission" date="2020-02" db="EMBL/GenBank/DDBJ databases">
        <title>Whole-genome analyses of novel actinobacteria.</title>
        <authorList>
            <person name="Sahin N."/>
            <person name="Tatar D."/>
        </authorList>
    </citation>
    <scope>NUCLEOTIDE SEQUENCE [LARGE SCALE GENOMIC DNA]</scope>
    <source>
        <strain evidence="3 4">SB3404</strain>
    </source>
</reference>
<dbReference type="PANTHER" id="PTHR35333:SF3">
    <property type="entry name" value="BETA-LACTAMASE-TYPE TRANSPEPTIDASE FOLD CONTAINING PROTEIN"/>
    <property type="match status" value="1"/>
</dbReference>
<evidence type="ECO:0000313" key="4">
    <source>
        <dbReference type="Proteomes" id="UP000477722"/>
    </source>
</evidence>
<dbReference type="GO" id="GO:0030655">
    <property type="term" value="P:beta-lactam antibiotic catabolic process"/>
    <property type="evidence" value="ECO:0007669"/>
    <property type="project" value="InterPro"/>
</dbReference>
<dbReference type="InterPro" id="IPR000871">
    <property type="entry name" value="Beta-lactam_class-A"/>
</dbReference>
<protein>
    <submittedName>
        <fullName evidence="3">Serine hydrolase</fullName>
    </submittedName>
</protein>
<dbReference type="GO" id="GO:0008800">
    <property type="term" value="F:beta-lactamase activity"/>
    <property type="evidence" value="ECO:0007669"/>
    <property type="project" value="InterPro"/>
</dbReference>
<evidence type="ECO:0000313" key="3">
    <source>
        <dbReference type="EMBL" id="NGO70331.1"/>
    </source>
</evidence>
<dbReference type="SUPFAM" id="SSF56601">
    <property type="entry name" value="beta-lactamase/transpeptidase-like"/>
    <property type="match status" value="1"/>
</dbReference>
<gene>
    <name evidence="3" type="ORF">G5C65_18645</name>
</gene>
<dbReference type="InterPro" id="IPR045155">
    <property type="entry name" value="Beta-lactam_cat"/>
</dbReference>
<proteinExistence type="predicted"/>
<keyword evidence="4" id="KW-1185">Reference proteome</keyword>
<evidence type="ECO:0000259" key="2">
    <source>
        <dbReference type="Pfam" id="PF13354"/>
    </source>
</evidence>
<dbReference type="Proteomes" id="UP000477722">
    <property type="component" value="Unassembled WGS sequence"/>
</dbReference>
<dbReference type="Gene3D" id="3.40.710.10">
    <property type="entry name" value="DD-peptidase/beta-lactamase superfamily"/>
    <property type="match status" value="1"/>
</dbReference>
<dbReference type="AlphaFoldDB" id="A0A6G4X0Y9"/>